<evidence type="ECO:0000313" key="3">
    <source>
        <dbReference type="Proteomes" id="UP000748025"/>
    </source>
</evidence>
<proteinExistence type="predicted"/>
<evidence type="ECO:0000313" key="2">
    <source>
        <dbReference type="EMBL" id="KAG6004792.1"/>
    </source>
</evidence>
<sequence length="167" mass="17884">MAEATSYKGKRPADLADDDDDDDDNNNNNNNNNSAAGSALLPSSSPTPPSPNVCSWELRASESSPTSLQALPGISGPRPAETTSSLKYSPVNVENGTNQGLVQDIRVDSSCHGQHGEIEHKILEPTNPHAVVGRQGMWHRLSLASIGLTLLFNYMLQVPLNLNKALQ</sequence>
<feature type="compositionally biased region" description="Low complexity" evidence="1">
    <location>
        <begin position="26"/>
        <end position="44"/>
    </location>
</feature>
<dbReference type="Proteomes" id="UP000748025">
    <property type="component" value="Unassembled WGS sequence"/>
</dbReference>
<comment type="caution">
    <text evidence="2">The sequence shown here is derived from an EMBL/GenBank/DDBJ whole genome shotgun (WGS) entry which is preliminary data.</text>
</comment>
<accession>A0A9P7N9E5</accession>
<gene>
    <name evidence="2" type="ORF">E4U43_000676</name>
</gene>
<feature type="compositionally biased region" description="Acidic residues" evidence="1">
    <location>
        <begin position="15"/>
        <end position="25"/>
    </location>
</feature>
<feature type="compositionally biased region" description="Polar residues" evidence="1">
    <location>
        <begin position="81"/>
        <end position="90"/>
    </location>
</feature>
<dbReference type="EMBL" id="SRPW01001208">
    <property type="protein sequence ID" value="KAG6004792.1"/>
    <property type="molecule type" value="Genomic_DNA"/>
</dbReference>
<organism evidence="2 3">
    <name type="scientific">Claviceps pusilla</name>
    <dbReference type="NCBI Taxonomy" id="123648"/>
    <lineage>
        <taxon>Eukaryota</taxon>
        <taxon>Fungi</taxon>
        <taxon>Dikarya</taxon>
        <taxon>Ascomycota</taxon>
        <taxon>Pezizomycotina</taxon>
        <taxon>Sordariomycetes</taxon>
        <taxon>Hypocreomycetidae</taxon>
        <taxon>Hypocreales</taxon>
        <taxon>Clavicipitaceae</taxon>
        <taxon>Claviceps</taxon>
    </lineage>
</organism>
<protein>
    <submittedName>
        <fullName evidence="2">Uncharacterized protein</fullName>
    </submittedName>
</protein>
<evidence type="ECO:0000256" key="1">
    <source>
        <dbReference type="SAM" id="MobiDB-lite"/>
    </source>
</evidence>
<dbReference type="AlphaFoldDB" id="A0A9P7N9E5"/>
<keyword evidence="3" id="KW-1185">Reference proteome</keyword>
<name>A0A9P7N9E5_9HYPO</name>
<feature type="region of interest" description="Disordered" evidence="1">
    <location>
        <begin position="1"/>
        <end position="90"/>
    </location>
</feature>
<reference evidence="2" key="1">
    <citation type="journal article" date="2020" name="bioRxiv">
        <title>Whole genome comparisons of ergot fungi reveals the divergence and evolution of species within the genus Claviceps are the result of varying mechanisms driving genome evolution and host range expansion.</title>
        <authorList>
            <person name="Wyka S.A."/>
            <person name="Mondo S.J."/>
            <person name="Liu M."/>
            <person name="Dettman J."/>
            <person name="Nalam V."/>
            <person name="Broders K.D."/>
        </authorList>
    </citation>
    <scope>NUCLEOTIDE SEQUENCE</scope>
    <source>
        <strain evidence="2">CCC 602</strain>
    </source>
</reference>